<dbReference type="PANTHER" id="PTHR24094:SF15">
    <property type="entry name" value="AMP-DEPENDENT SYNTHETASE_LIGASE DOMAIN-CONTAINING PROTEIN-RELATED"/>
    <property type="match status" value="1"/>
</dbReference>
<gene>
    <name evidence="3" type="ORF">FHS36_005514</name>
</gene>
<accession>A0A7W8F3Q6</accession>
<feature type="region of interest" description="Disordered" evidence="1">
    <location>
        <begin position="26"/>
        <end position="75"/>
    </location>
</feature>
<reference evidence="3 4" key="1">
    <citation type="submission" date="2020-08" db="EMBL/GenBank/DDBJ databases">
        <title>Genomic Encyclopedia of Type Strains, Phase III (KMG-III): the genomes of soil and plant-associated and newly described type strains.</title>
        <authorList>
            <person name="Whitman W."/>
        </authorList>
    </citation>
    <scope>NUCLEOTIDE SEQUENCE [LARGE SCALE GENOMIC DNA]</scope>
    <source>
        <strain evidence="3 4">CECT 3259</strain>
    </source>
</reference>
<evidence type="ECO:0000259" key="2">
    <source>
        <dbReference type="Pfam" id="PF07510"/>
    </source>
</evidence>
<dbReference type="Pfam" id="PF07510">
    <property type="entry name" value="GmrSD_C"/>
    <property type="match status" value="1"/>
</dbReference>
<protein>
    <recommendedName>
        <fullName evidence="2">GmrSD restriction endonucleases C-terminal domain-containing protein</fullName>
    </recommendedName>
</protein>
<dbReference type="PANTHER" id="PTHR24094">
    <property type="entry name" value="SECRETED PROTEIN"/>
    <property type="match status" value="1"/>
</dbReference>
<dbReference type="RefSeq" id="WP_244926961.1">
    <property type="nucleotide sequence ID" value="NZ_JACHJF010000023.1"/>
</dbReference>
<dbReference type="EMBL" id="JACHJF010000023">
    <property type="protein sequence ID" value="MBB5122043.1"/>
    <property type="molecule type" value="Genomic_DNA"/>
</dbReference>
<comment type="caution">
    <text evidence="3">The sequence shown here is derived from an EMBL/GenBank/DDBJ whole genome shotgun (WGS) entry which is preliminary data.</text>
</comment>
<name>A0A7W8F3Q6_STREU</name>
<feature type="domain" description="GmrSD restriction endonucleases C-terminal" evidence="2">
    <location>
        <begin position="127"/>
        <end position="241"/>
    </location>
</feature>
<feature type="compositionally biased region" description="Low complexity" evidence="1">
    <location>
        <begin position="36"/>
        <end position="45"/>
    </location>
</feature>
<dbReference type="Proteomes" id="UP000528608">
    <property type="component" value="Unassembled WGS sequence"/>
</dbReference>
<sequence length="249" mass="26578">MTWSQRRLTGLVAGVCAAGIALSGCGKQADERSSPDRAASSAPATGGKGGGKGTDKSNGKGSGKDVLPGLPSAEQARKMLGKLTVAKSRPMTGYSRNAFPHWAQQGDRCDTRETVLERDGQGVKRDDQCRAVSGTWHSLYDDKTLTSASQADIDHMVPLANAWRSGADSWTTEKRKQFANDLTHPQLLAASAASNRSKGDQGPDQWQPPAKSAWCVYGRAWTSVKDTYGLTVTDEEKKMLGTMLGTCNS</sequence>
<evidence type="ECO:0000256" key="1">
    <source>
        <dbReference type="SAM" id="MobiDB-lite"/>
    </source>
</evidence>
<dbReference type="InterPro" id="IPR011089">
    <property type="entry name" value="GmrSD_C"/>
</dbReference>
<organism evidence="3 4">
    <name type="scientific">Streptomyces eurocidicus</name>
    <name type="common">Streptoverticillium eurocidicus</name>
    <dbReference type="NCBI Taxonomy" id="66423"/>
    <lineage>
        <taxon>Bacteria</taxon>
        <taxon>Bacillati</taxon>
        <taxon>Actinomycetota</taxon>
        <taxon>Actinomycetes</taxon>
        <taxon>Kitasatosporales</taxon>
        <taxon>Streptomycetaceae</taxon>
        <taxon>Streptomyces</taxon>
    </lineage>
</organism>
<evidence type="ECO:0000313" key="4">
    <source>
        <dbReference type="Proteomes" id="UP000528608"/>
    </source>
</evidence>
<evidence type="ECO:0000313" key="3">
    <source>
        <dbReference type="EMBL" id="MBB5122043.1"/>
    </source>
</evidence>
<dbReference type="PROSITE" id="PS51257">
    <property type="entry name" value="PROKAR_LIPOPROTEIN"/>
    <property type="match status" value="1"/>
</dbReference>
<proteinExistence type="predicted"/>
<dbReference type="AlphaFoldDB" id="A0A7W8F3Q6"/>